<evidence type="ECO:0000259" key="2">
    <source>
        <dbReference type="Pfam" id="PF01826"/>
    </source>
</evidence>
<dbReference type="AlphaFoldDB" id="A0A9J6CI84"/>
<dbReference type="EMBL" id="JADBJN010000001">
    <property type="protein sequence ID" value="KAG5681286.1"/>
    <property type="molecule type" value="Genomic_DNA"/>
</dbReference>
<accession>A0A9J6CI84</accession>
<evidence type="ECO:0000313" key="3">
    <source>
        <dbReference type="EMBL" id="KAG5681286.1"/>
    </source>
</evidence>
<dbReference type="Gene3D" id="2.10.25.10">
    <property type="entry name" value="Laminin"/>
    <property type="match status" value="1"/>
</dbReference>
<feature type="chain" id="PRO_5039902909" description="TIL domain-containing protein" evidence="1">
    <location>
        <begin position="21"/>
        <end position="84"/>
    </location>
</feature>
<feature type="domain" description="TIL" evidence="2">
    <location>
        <begin position="29"/>
        <end position="84"/>
    </location>
</feature>
<keyword evidence="1" id="KW-0732">Signal</keyword>
<evidence type="ECO:0000256" key="1">
    <source>
        <dbReference type="SAM" id="SignalP"/>
    </source>
</evidence>
<dbReference type="InterPro" id="IPR002919">
    <property type="entry name" value="TIL_dom"/>
</dbReference>
<dbReference type="Pfam" id="PF01826">
    <property type="entry name" value="TIL"/>
    <property type="match status" value="1"/>
</dbReference>
<dbReference type="InterPro" id="IPR036084">
    <property type="entry name" value="Ser_inhib-like_sf"/>
</dbReference>
<dbReference type="CDD" id="cd19941">
    <property type="entry name" value="TIL"/>
    <property type="match status" value="1"/>
</dbReference>
<evidence type="ECO:0000313" key="4">
    <source>
        <dbReference type="Proteomes" id="UP001107558"/>
    </source>
</evidence>
<gene>
    <name evidence="3" type="ORF">PVAND_010737</name>
</gene>
<organism evidence="3 4">
    <name type="scientific">Polypedilum vanderplanki</name>
    <name type="common">Sleeping chironomid midge</name>
    <dbReference type="NCBI Taxonomy" id="319348"/>
    <lineage>
        <taxon>Eukaryota</taxon>
        <taxon>Metazoa</taxon>
        <taxon>Ecdysozoa</taxon>
        <taxon>Arthropoda</taxon>
        <taxon>Hexapoda</taxon>
        <taxon>Insecta</taxon>
        <taxon>Pterygota</taxon>
        <taxon>Neoptera</taxon>
        <taxon>Endopterygota</taxon>
        <taxon>Diptera</taxon>
        <taxon>Nematocera</taxon>
        <taxon>Chironomoidea</taxon>
        <taxon>Chironomidae</taxon>
        <taxon>Chironominae</taxon>
        <taxon>Polypedilum</taxon>
        <taxon>Polypedilum</taxon>
    </lineage>
</organism>
<feature type="signal peptide" evidence="1">
    <location>
        <begin position="1"/>
        <end position="20"/>
    </location>
</feature>
<sequence length="84" mass="9755">MLKKYYFTFVIFLLLNLCTAEEAKSQDECKDNEKFSCGNPHCVETCKTIGKPCNVAIFRCENHCFCEKEFVRNEKNVCIPKSEC</sequence>
<reference evidence="3" key="1">
    <citation type="submission" date="2021-03" db="EMBL/GenBank/DDBJ databases">
        <title>Chromosome level genome of the anhydrobiotic midge Polypedilum vanderplanki.</title>
        <authorList>
            <person name="Yoshida Y."/>
            <person name="Kikawada T."/>
            <person name="Gusev O."/>
        </authorList>
    </citation>
    <scope>NUCLEOTIDE SEQUENCE</scope>
    <source>
        <strain evidence="3">NIAS01</strain>
        <tissue evidence="3">Whole body or cell culture</tissue>
    </source>
</reference>
<dbReference type="OrthoDB" id="6236007at2759"/>
<name>A0A9J6CI84_POLVA</name>
<dbReference type="Proteomes" id="UP001107558">
    <property type="component" value="Chromosome 1"/>
</dbReference>
<keyword evidence="4" id="KW-1185">Reference proteome</keyword>
<comment type="caution">
    <text evidence="3">The sequence shown here is derived from an EMBL/GenBank/DDBJ whole genome shotgun (WGS) entry which is preliminary data.</text>
</comment>
<dbReference type="SUPFAM" id="SSF57567">
    <property type="entry name" value="Serine protease inhibitors"/>
    <property type="match status" value="1"/>
</dbReference>
<proteinExistence type="predicted"/>
<protein>
    <recommendedName>
        <fullName evidence="2">TIL domain-containing protein</fullName>
    </recommendedName>
</protein>